<keyword evidence="3" id="KW-0963">Cytoplasm</keyword>
<comment type="subcellular location">
    <subcellularLocation>
        <location evidence="1">Cytoplasm</location>
        <location evidence="1">Cytoskeleton</location>
    </subcellularLocation>
</comment>
<dbReference type="GO" id="GO:0005737">
    <property type="term" value="C:cytoplasm"/>
    <property type="evidence" value="ECO:0007669"/>
    <property type="project" value="TreeGrafter"/>
</dbReference>
<dbReference type="GO" id="GO:0005884">
    <property type="term" value="C:actin filament"/>
    <property type="evidence" value="ECO:0007669"/>
    <property type="project" value="EnsemblFungi"/>
</dbReference>
<comment type="similarity">
    <text evidence="2">Belongs to the actin-binding proteins ADF family. Twinfilin subfamily.</text>
</comment>
<organism evidence="10 11">
    <name type="scientific">Suhomyces tanzawaensis NRRL Y-17324</name>
    <dbReference type="NCBI Taxonomy" id="984487"/>
    <lineage>
        <taxon>Eukaryota</taxon>
        <taxon>Fungi</taxon>
        <taxon>Dikarya</taxon>
        <taxon>Ascomycota</taxon>
        <taxon>Saccharomycotina</taxon>
        <taxon>Pichiomycetes</taxon>
        <taxon>Debaryomycetaceae</taxon>
        <taxon>Suhomyces</taxon>
    </lineage>
</organism>
<reference evidence="11" key="1">
    <citation type="submission" date="2016-05" db="EMBL/GenBank/DDBJ databases">
        <title>Comparative genomics of biotechnologically important yeasts.</title>
        <authorList>
            <consortium name="DOE Joint Genome Institute"/>
            <person name="Riley R."/>
            <person name="Haridas S."/>
            <person name="Wolfe K.H."/>
            <person name="Lopes M.R."/>
            <person name="Hittinger C.T."/>
            <person name="Goker M."/>
            <person name="Salamov A."/>
            <person name="Wisecaver J."/>
            <person name="Long T.M."/>
            <person name="Aerts A.L."/>
            <person name="Barry K."/>
            <person name="Choi C."/>
            <person name="Clum A."/>
            <person name="Coughlan A.Y."/>
            <person name="Deshpande S."/>
            <person name="Douglass A.P."/>
            <person name="Hanson S.J."/>
            <person name="Klenk H.-P."/>
            <person name="Labutti K."/>
            <person name="Lapidus A."/>
            <person name="Lindquist E."/>
            <person name="Lipzen A."/>
            <person name="Meier-Kolthoff J.P."/>
            <person name="Ohm R.A."/>
            <person name="Otillar R.P."/>
            <person name="Pangilinan J."/>
            <person name="Peng Y."/>
            <person name="Rokas A."/>
            <person name="Rosa C.A."/>
            <person name="Scheuner C."/>
            <person name="Sibirny A.A."/>
            <person name="Slot J.C."/>
            <person name="Stielow J.B."/>
            <person name="Sun H."/>
            <person name="Kurtzman C.P."/>
            <person name="Blackwell M."/>
            <person name="Grigoriev I.V."/>
            <person name="Jeffries T.W."/>
        </authorList>
    </citation>
    <scope>NUCLEOTIDE SEQUENCE [LARGE SCALE GENOMIC DNA]</scope>
    <source>
        <strain evidence="11">NRRL Y-17324</strain>
    </source>
</reference>
<dbReference type="EMBL" id="KV453910">
    <property type="protein sequence ID" value="ODV80670.1"/>
    <property type="molecule type" value="Genomic_DNA"/>
</dbReference>
<dbReference type="Gene3D" id="3.40.20.10">
    <property type="entry name" value="Severin"/>
    <property type="match status" value="2"/>
</dbReference>
<feature type="domain" description="ADF-H" evidence="9">
    <location>
        <begin position="1"/>
        <end position="140"/>
    </location>
</feature>
<evidence type="ECO:0000256" key="3">
    <source>
        <dbReference type="ARBA" id="ARBA00022490"/>
    </source>
</evidence>
<dbReference type="Pfam" id="PF00241">
    <property type="entry name" value="Cofilin_ADF"/>
    <property type="match status" value="2"/>
</dbReference>
<evidence type="ECO:0000256" key="2">
    <source>
        <dbReference type="ARBA" id="ARBA00009557"/>
    </source>
</evidence>
<keyword evidence="6" id="KW-0206">Cytoskeleton</keyword>
<dbReference type="GeneID" id="30983523"/>
<dbReference type="SMART" id="SM00102">
    <property type="entry name" value="ADF"/>
    <property type="match status" value="2"/>
</dbReference>
<evidence type="ECO:0000256" key="5">
    <source>
        <dbReference type="ARBA" id="ARBA00023203"/>
    </source>
</evidence>
<dbReference type="GO" id="GO:0003785">
    <property type="term" value="F:actin monomer binding"/>
    <property type="evidence" value="ECO:0007669"/>
    <property type="project" value="EnsemblFungi"/>
</dbReference>
<evidence type="ECO:0000256" key="4">
    <source>
        <dbReference type="ARBA" id="ARBA00022737"/>
    </source>
</evidence>
<dbReference type="GO" id="GO:0140311">
    <property type="term" value="F:protein sequestering activity"/>
    <property type="evidence" value="ECO:0007669"/>
    <property type="project" value="EnsemblFungi"/>
</dbReference>
<evidence type="ECO:0000256" key="7">
    <source>
        <dbReference type="ARBA" id="ARBA00038532"/>
    </source>
</evidence>
<dbReference type="InterPro" id="IPR028458">
    <property type="entry name" value="Twinfilin"/>
</dbReference>
<dbReference type="GO" id="GO:0051015">
    <property type="term" value="F:actin filament binding"/>
    <property type="evidence" value="ECO:0007669"/>
    <property type="project" value="EnsemblFungi"/>
</dbReference>
<keyword evidence="11" id="KW-1185">Reference proteome</keyword>
<comment type="subunit">
    <text evidence="7">Interacts with G-actin; ADP-actin form.</text>
</comment>
<accession>A0A1E4SMD1</accession>
<dbReference type="InterPro" id="IPR002108">
    <property type="entry name" value="ADF-H"/>
</dbReference>
<name>A0A1E4SMD1_9ASCO</name>
<evidence type="ECO:0000256" key="8">
    <source>
        <dbReference type="SAM" id="MobiDB-lite"/>
    </source>
</evidence>
<dbReference type="InterPro" id="IPR029006">
    <property type="entry name" value="ADF-H/Gelsolin-like_dom_sf"/>
</dbReference>
<sequence length="344" mass="38267">MSTQSGITLLKELLDEFKHFSGSSLVIKVSPDNTELVPDSSYSSSGSHQLEQVFDDLHKYISKEFPQPSYIVIPTSQAKDDFIFVSFIPDEAPIRQKMLYASTKNTLINSLGSNNFSKSNTFSWTELLELTIDHYEFVRASKSSSGPLTNDEQTLNEINLQDLSLALRAPGGGFKQKLASMHSSEEKELFRLSDELQQQFEKLPQNSTNRTLLTLNVETGSEEFQLTSSTEGVAVDALVATLEKVSPTGHPLYSIYNYQDGKFAFIYSCPSGSKVKDRMFYASSKLGLINSLKSGLKNANLTIDKSLEVGDLEELEISELKQTQEAAGEKSGLRFSKPKGPRRR</sequence>
<dbReference type="Proteomes" id="UP000094285">
    <property type="component" value="Unassembled WGS sequence"/>
</dbReference>
<dbReference type="GO" id="GO:0030042">
    <property type="term" value="P:actin filament depolymerization"/>
    <property type="evidence" value="ECO:0007669"/>
    <property type="project" value="EnsemblFungi"/>
</dbReference>
<dbReference type="GO" id="GO:0044396">
    <property type="term" value="P:actin cortical patch organization"/>
    <property type="evidence" value="ECO:0007669"/>
    <property type="project" value="EnsemblFungi"/>
</dbReference>
<dbReference type="AlphaFoldDB" id="A0A1E4SMD1"/>
<evidence type="ECO:0000256" key="6">
    <source>
        <dbReference type="ARBA" id="ARBA00023212"/>
    </source>
</evidence>
<dbReference type="STRING" id="984487.A0A1E4SMD1"/>
<evidence type="ECO:0000259" key="9">
    <source>
        <dbReference type="PROSITE" id="PS51263"/>
    </source>
</evidence>
<keyword evidence="4" id="KW-0677">Repeat</keyword>
<evidence type="ECO:0000313" key="11">
    <source>
        <dbReference type="Proteomes" id="UP000094285"/>
    </source>
</evidence>
<keyword evidence="5" id="KW-0009">Actin-binding</keyword>
<dbReference type="CDD" id="cd11285">
    <property type="entry name" value="ADF_Twf-N_like"/>
    <property type="match status" value="1"/>
</dbReference>
<dbReference type="PROSITE" id="PS51263">
    <property type="entry name" value="ADF_H"/>
    <property type="match status" value="2"/>
</dbReference>
<dbReference type="GO" id="GO:0051016">
    <property type="term" value="P:barbed-end actin filament capping"/>
    <property type="evidence" value="ECO:0007669"/>
    <property type="project" value="TreeGrafter"/>
</dbReference>
<dbReference type="RefSeq" id="XP_020065792.1">
    <property type="nucleotide sequence ID" value="XM_020209387.1"/>
</dbReference>
<evidence type="ECO:0000256" key="1">
    <source>
        <dbReference type="ARBA" id="ARBA00004245"/>
    </source>
</evidence>
<dbReference type="GO" id="GO:0051014">
    <property type="term" value="P:actin filament severing"/>
    <property type="evidence" value="ECO:0007669"/>
    <property type="project" value="EnsemblFungi"/>
</dbReference>
<dbReference type="OrthoDB" id="10006997at2759"/>
<dbReference type="GO" id="GO:0030836">
    <property type="term" value="P:positive regulation of actin filament depolymerization"/>
    <property type="evidence" value="ECO:0007669"/>
    <property type="project" value="EnsemblFungi"/>
</dbReference>
<dbReference type="PANTHER" id="PTHR13759">
    <property type="entry name" value="TWINFILIN"/>
    <property type="match status" value="1"/>
</dbReference>
<gene>
    <name evidence="10" type="ORF">CANTADRAFT_4685</name>
</gene>
<feature type="domain" description="ADF-H" evidence="9">
    <location>
        <begin position="188"/>
        <end position="325"/>
    </location>
</feature>
<protein>
    <submittedName>
        <fullName evidence="10">Twinfilin A</fullName>
    </submittedName>
</protein>
<dbReference type="PANTHER" id="PTHR13759:SF1">
    <property type="entry name" value="TWINFILIN"/>
    <property type="match status" value="1"/>
</dbReference>
<proteinExistence type="inferred from homology"/>
<dbReference type="SUPFAM" id="SSF55753">
    <property type="entry name" value="Actin depolymerizing proteins"/>
    <property type="match status" value="2"/>
</dbReference>
<evidence type="ECO:0000313" key="10">
    <source>
        <dbReference type="EMBL" id="ODV80670.1"/>
    </source>
</evidence>
<feature type="region of interest" description="Disordered" evidence="8">
    <location>
        <begin position="323"/>
        <end position="344"/>
    </location>
</feature>